<evidence type="ECO:0000313" key="2">
    <source>
        <dbReference type="Proteomes" id="UP000198795"/>
    </source>
</evidence>
<dbReference type="EMBL" id="FNJC01000002">
    <property type="protein sequence ID" value="SDO63779.1"/>
    <property type="molecule type" value="Genomic_DNA"/>
</dbReference>
<reference evidence="1 2" key="1">
    <citation type="submission" date="2016-10" db="EMBL/GenBank/DDBJ databases">
        <authorList>
            <person name="Varghese N."/>
            <person name="Submissions S."/>
        </authorList>
    </citation>
    <scope>NUCLEOTIDE SEQUENCE [LARGE SCALE GENOMIC DNA]</scope>
    <source>
        <strain evidence="1 2">CGMCC 1.6497</strain>
    </source>
</reference>
<sequence length="62" mass="7457">MWYAIYQHVRRVYLCTRAIRSQNRSYSFRIAKLHGSHAFKEHLNLRESLPPRSMNLKRAPPC</sequence>
<gene>
    <name evidence="1" type="ORF">SAMN04488061_1275</name>
</gene>
<comment type="caution">
    <text evidence="1">The sequence shown here is derived from an EMBL/GenBank/DDBJ whole genome shotgun (WGS) entry which is preliminary data.</text>
</comment>
<dbReference type="Proteomes" id="UP000198795">
    <property type="component" value="Unassembled WGS sequence"/>
</dbReference>
<evidence type="ECO:0000313" key="1">
    <source>
        <dbReference type="EMBL" id="SDO63779.1"/>
    </source>
</evidence>
<protein>
    <submittedName>
        <fullName evidence="1">Uncharacterized protein</fullName>
    </submittedName>
</protein>
<organism evidence="1 2">
    <name type="scientific">Filomicrobium insigne</name>
    <dbReference type="NCBI Taxonomy" id="418854"/>
    <lineage>
        <taxon>Bacteria</taxon>
        <taxon>Pseudomonadati</taxon>
        <taxon>Pseudomonadota</taxon>
        <taxon>Alphaproteobacteria</taxon>
        <taxon>Hyphomicrobiales</taxon>
        <taxon>Hyphomicrobiaceae</taxon>
        <taxon>Filomicrobium</taxon>
    </lineage>
</organism>
<accession>A0A1H0L6B8</accession>
<name>A0A1H0L6B8_9HYPH</name>
<proteinExistence type="predicted"/>
<keyword evidence="2" id="KW-1185">Reference proteome</keyword>